<proteinExistence type="predicted"/>
<accession>A0A195F2U0</accession>
<feature type="non-terminal residue" evidence="2">
    <location>
        <position position="1"/>
    </location>
</feature>
<sequence length="90" mass="10215">NGRCRDLFVSLWRSTASWLVENPQLYPFPSAIIPSFSDNERSRGENAICRDDGRGEENVKADTGSSTRLIAWLRARKEVMSVYPLIGLRN</sequence>
<name>A0A195F2U0_9HYME</name>
<evidence type="ECO:0000313" key="2">
    <source>
        <dbReference type="EMBL" id="KYN34778.1"/>
    </source>
</evidence>
<keyword evidence="3" id="KW-1185">Reference proteome</keyword>
<gene>
    <name evidence="2" type="ORF">ALC56_10746</name>
</gene>
<organism evidence="2 3">
    <name type="scientific">Trachymyrmex septentrionalis</name>
    <dbReference type="NCBI Taxonomy" id="34720"/>
    <lineage>
        <taxon>Eukaryota</taxon>
        <taxon>Metazoa</taxon>
        <taxon>Ecdysozoa</taxon>
        <taxon>Arthropoda</taxon>
        <taxon>Hexapoda</taxon>
        <taxon>Insecta</taxon>
        <taxon>Pterygota</taxon>
        <taxon>Neoptera</taxon>
        <taxon>Endopterygota</taxon>
        <taxon>Hymenoptera</taxon>
        <taxon>Apocrita</taxon>
        <taxon>Aculeata</taxon>
        <taxon>Formicoidea</taxon>
        <taxon>Formicidae</taxon>
        <taxon>Myrmicinae</taxon>
        <taxon>Trachymyrmex</taxon>
    </lineage>
</organism>
<feature type="region of interest" description="Disordered" evidence="1">
    <location>
        <begin position="39"/>
        <end position="61"/>
    </location>
</feature>
<dbReference type="Proteomes" id="UP000078541">
    <property type="component" value="Unassembled WGS sequence"/>
</dbReference>
<evidence type="ECO:0000256" key="1">
    <source>
        <dbReference type="SAM" id="MobiDB-lite"/>
    </source>
</evidence>
<evidence type="ECO:0000313" key="3">
    <source>
        <dbReference type="Proteomes" id="UP000078541"/>
    </source>
</evidence>
<feature type="compositionally biased region" description="Basic and acidic residues" evidence="1">
    <location>
        <begin position="39"/>
        <end position="60"/>
    </location>
</feature>
<reference evidence="2 3" key="1">
    <citation type="submission" date="2016-03" db="EMBL/GenBank/DDBJ databases">
        <title>Trachymyrmex septentrionalis WGS genome.</title>
        <authorList>
            <person name="Nygaard S."/>
            <person name="Hu H."/>
            <person name="Boomsma J."/>
            <person name="Zhang G."/>
        </authorList>
    </citation>
    <scope>NUCLEOTIDE SEQUENCE [LARGE SCALE GENOMIC DNA]</scope>
    <source>
        <strain evidence="2">Tsep2-gDNA-1</strain>
        <tissue evidence="2">Whole body</tissue>
    </source>
</reference>
<dbReference type="AlphaFoldDB" id="A0A195F2U0"/>
<protein>
    <submittedName>
        <fullName evidence="2">Uncharacterized protein</fullName>
    </submittedName>
</protein>
<dbReference type="EMBL" id="KQ981855">
    <property type="protein sequence ID" value="KYN34778.1"/>
    <property type="molecule type" value="Genomic_DNA"/>
</dbReference>